<dbReference type="OrthoDB" id="417112at2759"/>
<feature type="coiled-coil region" evidence="2">
    <location>
        <begin position="387"/>
        <end position="414"/>
    </location>
</feature>
<dbReference type="PANTHER" id="PTHR11060:SF0">
    <property type="entry name" value="PROTEIN MEMO1"/>
    <property type="match status" value="1"/>
</dbReference>
<proteinExistence type="inferred from homology"/>
<dbReference type="PROSITE" id="PS50192">
    <property type="entry name" value="T_SNARE"/>
    <property type="match status" value="1"/>
</dbReference>
<dbReference type="STRING" id="1291518.A0A0D9P0I6"/>
<feature type="transmembrane region" description="Helical" evidence="3">
    <location>
        <begin position="618"/>
        <end position="641"/>
    </location>
</feature>
<evidence type="ECO:0000256" key="1">
    <source>
        <dbReference type="ARBA" id="ARBA00006315"/>
    </source>
</evidence>
<evidence type="ECO:0000256" key="3">
    <source>
        <dbReference type="SAM" id="Phobius"/>
    </source>
</evidence>
<feature type="domain" description="T-SNARE coiled-coil homology" evidence="4">
    <location>
        <begin position="544"/>
        <end position="606"/>
    </location>
</feature>
<keyword evidence="2" id="KW-0175">Coiled coil</keyword>
<dbReference type="HAMAP" id="MF_00055">
    <property type="entry name" value="MEMO1"/>
    <property type="match status" value="1"/>
</dbReference>
<dbReference type="InterPro" id="IPR000727">
    <property type="entry name" value="T_SNARE_dom"/>
</dbReference>
<gene>
    <name evidence="5" type="ORF">H634G_05178</name>
</gene>
<dbReference type="Gene3D" id="1.20.5.110">
    <property type="match status" value="1"/>
</dbReference>
<dbReference type="GO" id="GO:0016192">
    <property type="term" value="P:vesicle-mediated transport"/>
    <property type="evidence" value="ECO:0007669"/>
    <property type="project" value="InterPro"/>
</dbReference>
<dbReference type="Proteomes" id="UP000054544">
    <property type="component" value="Unassembled WGS sequence"/>
</dbReference>
<keyword evidence="3" id="KW-0812">Transmembrane</keyword>
<keyword evidence="3" id="KW-0472">Membrane</keyword>
<dbReference type="Pfam" id="PF01875">
    <property type="entry name" value="Memo"/>
    <property type="match status" value="1"/>
</dbReference>
<evidence type="ECO:0000256" key="2">
    <source>
        <dbReference type="SAM" id="Coils"/>
    </source>
</evidence>
<dbReference type="Gene3D" id="1.20.58.70">
    <property type="match status" value="1"/>
</dbReference>
<protein>
    <recommendedName>
        <fullName evidence="4">t-SNARE coiled-coil homology domain-containing protein</fullName>
    </recommendedName>
</protein>
<dbReference type="CDD" id="cd07361">
    <property type="entry name" value="MEMO_like"/>
    <property type="match status" value="1"/>
</dbReference>
<dbReference type="InterPro" id="IPR010989">
    <property type="entry name" value="SNARE"/>
</dbReference>
<dbReference type="EMBL" id="KE384730">
    <property type="protein sequence ID" value="KJK79586.1"/>
    <property type="molecule type" value="Genomic_DNA"/>
</dbReference>
<dbReference type="Pfam" id="PF05739">
    <property type="entry name" value="SNARE"/>
    <property type="match status" value="1"/>
</dbReference>
<organism evidence="5 6">
    <name type="scientific">Metarhizium anisopliae BRIP 53293</name>
    <dbReference type="NCBI Taxonomy" id="1291518"/>
    <lineage>
        <taxon>Eukaryota</taxon>
        <taxon>Fungi</taxon>
        <taxon>Dikarya</taxon>
        <taxon>Ascomycota</taxon>
        <taxon>Pezizomycotina</taxon>
        <taxon>Sordariomycetes</taxon>
        <taxon>Hypocreomycetidae</taxon>
        <taxon>Hypocreales</taxon>
        <taxon>Clavicipitaceae</taxon>
        <taxon>Metarhizium</taxon>
    </lineage>
</organism>
<evidence type="ECO:0000313" key="5">
    <source>
        <dbReference type="EMBL" id="KJK79586.1"/>
    </source>
</evidence>
<keyword evidence="3" id="KW-1133">Transmembrane helix</keyword>
<dbReference type="NCBIfam" id="TIGR04336">
    <property type="entry name" value="AmmeMemoSam_B"/>
    <property type="match status" value="1"/>
</dbReference>
<dbReference type="CDD" id="cd15849">
    <property type="entry name" value="SNARE_Sso1"/>
    <property type="match status" value="1"/>
</dbReference>
<accession>A0A0D9P0I6</accession>
<evidence type="ECO:0000313" key="6">
    <source>
        <dbReference type="Proteomes" id="UP000054544"/>
    </source>
</evidence>
<keyword evidence="6" id="KW-1185">Reference proteome</keyword>
<dbReference type="SUPFAM" id="SSF47661">
    <property type="entry name" value="t-snare proteins"/>
    <property type="match status" value="1"/>
</dbReference>
<dbReference type="PANTHER" id="PTHR11060">
    <property type="entry name" value="PROTEIN MEMO1"/>
    <property type="match status" value="1"/>
</dbReference>
<comment type="similarity">
    <text evidence="1">Belongs to the MEMO1 family.</text>
</comment>
<feature type="coiled-coil region" evidence="2">
    <location>
        <begin position="537"/>
        <end position="567"/>
    </location>
</feature>
<evidence type="ECO:0000259" key="4">
    <source>
        <dbReference type="PROSITE" id="PS50192"/>
    </source>
</evidence>
<name>A0A0D9P0I6_METAN</name>
<dbReference type="Gene3D" id="3.40.830.10">
    <property type="entry name" value="LigB-like"/>
    <property type="match status" value="1"/>
</dbReference>
<dbReference type="InterPro" id="IPR002737">
    <property type="entry name" value="MEMO1_fam"/>
</dbReference>
<dbReference type="SMART" id="SM00397">
    <property type="entry name" value="t_SNARE"/>
    <property type="match status" value="1"/>
</dbReference>
<dbReference type="GO" id="GO:0016020">
    <property type="term" value="C:membrane"/>
    <property type="evidence" value="ECO:0007669"/>
    <property type="project" value="InterPro"/>
</dbReference>
<dbReference type="AlphaFoldDB" id="A0A0D9P0I6"/>
<reference evidence="6" key="1">
    <citation type="journal article" date="2014" name="BMC Genomics">
        <title>The genome sequence of the biocontrol fungus Metarhizium anisopliae and comparative genomics of Metarhizium species.</title>
        <authorList>
            <person name="Pattemore J.A."/>
            <person name="Hane J.K."/>
            <person name="Williams A.H."/>
            <person name="Wilson B.A."/>
            <person name="Stodart B.J."/>
            <person name="Ash G.J."/>
        </authorList>
    </citation>
    <scope>NUCLEOTIDE SEQUENCE [LARGE SCALE GENOMIC DNA]</scope>
    <source>
        <strain evidence="6">BRIP 53293</strain>
    </source>
</reference>
<sequence length="696" mass="78119">MSLRTAGKAGSWYVASPDDLGSELDEYLSDVPETVDDSTLPIPGARIIIAPHAGYTFSGPCAAWAYKCLDLSKAKRVFVLGPSHTYYLDGCAVTTYSKYATPFGNLTVDRDIIQRVKEAAQMDDIPPSRDSAEHSLEMHLPYLYKRCEQTFGSPENFPTIVPILIGDNNREEEKAIGQVLVPYLKDEENAFIISSDFCHWGAHFQYMVYSPYNDPAQLINLRRGDKAPAGPPIHETIRLLDKAAMDAVESGHHDVFVDNLKSTKNTVCGRHPIGVAMAALELLSGEVADARKCRFRITQYQRSNLVEKPSDFSVSYVSAYAVLYGGRQNNYQQLGNTSDYYQGQQPREFVQNQSYRPDRGQNSNYQGSNFEMASLPQTAGRGGGKLSNEDLQEIRAIEDELKKATAKFDDLGRLQNRYLNEVNVADARNTKDRLDFLTSEITGQFDDLRRRVQQLRARTQQDGTFPPIVDTTRNSVTKALNTFSAMKQAHRKQYLAKVAREYNLAGQDASEEAIEAAIAEGADRQVFAQAMMQSNRTEHAQNALNNMRNRHQELENIERTLEQIAEMYQDMYSMVEQQDEVVMKIEEQTEVVNDNLDKGVGEINTAVKTARATRKKKWWCLGICVAIIIIIVIIVLIYIFVIRGTSGGNKNSKRELEDLTTTAVSSLRSIAVPHTRRFVPRATVDNGSRQGTNPLF</sequence>